<comment type="subcellular location">
    <subcellularLocation>
        <location evidence="1">Nucleus</location>
    </subcellularLocation>
</comment>
<organism evidence="8 9">
    <name type="scientific">Pristionchus mayeri</name>
    <dbReference type="NCBI Taxonomy" id="1317129"/>
    <lineage>
        <taxon>Eukaryota</taxon>
        <taxon>Metazoa</taxon>
        <taxon>Ecdysozoa</taxon>
        <taxon>Nematoda</taxon>
        <taxon>Chromadorea</taxon>
        <taxon>Rhabditida</taxon>
        <taxon>Rhabditina</taxon>
        <taxon>Diplogasteromorpha</taxon>
        <taxon>Diplogasteroidea</taxon>
        <taxon>Neodiplogasteridae</taxon>
        <taxon>Pristionchus</taxon>
    </lineage>
</organism>
<evidence type="ECO:0000256" key="7">
    <source>
        <dbReference type="SAM" id="MobiDB-lite"/>
    </source>
</evidence>
<comment type="caution">
    <text evidence="8">The sequence shown here is derived from an EMBL/GenBank/DDBJ whole genome shotgun (WGS) entry which is preliminary data.</text>
</comment>
<feature type="compositionally biased region" description="Basic residues" evidence="7">
    <location>
        <begin position="1214"/>
        <end position="1225"/>
    </location>
</feature>
<dbReference type="GO" id="GO:0005634">
    <property type="term" value="C:nucleus"/>
    <property type="evidence" value="ECO:0007669"/>
    <property type="project" value="UniProtKB-SubCell"/>
</dbReference>
<keyword evidence="3" id="KW-0498">Mitosis</keyword>
<feature type="compositionally biased region" description="Acidic residues" evidence="7">
    <location>
        <begin position="1389"/>
        <end position="1398"/>
    </location>
</feature>
<keyword evidence="4" id="KW-0539">Nucleus</keyword>
<name>A0AAN4ZPT6_9BILA</name>
<dbReference type="SUPFAM" id="SSF48371">
    <property type="entry name" value="ARM repeat"/>
    <property type="match status" value="1"/>
</dbReference>
<feature type="coiled-coil region" evidence="6">
    <location>
        <begin position="617"/>
        <end position="644"/>
    </location>
</feature>
<dbReference type="Gene3D" id="1.25.10.10">
    <property type="entry name" value="Leucine-rich Repeat Variant"/>
    <property type="match status" value="1"/>
</dbReference>
<evidence type="ECO:0000256" key="1">
    <source>
        <dbReference type="ARBA" id="ARBA00004123"/>
    </source>
</evidence>
<evidence type="ECO:0000256" key="5">
    <source>
        <dbReference type="ARBA" id="ARBA00023306"/>
    </source>
</evidence>
<keyword evidence="2" id="KW-0132">Cell division</keyword>
<evidence type="ECO:0000256" key="4">
    <source>
        <dbReference type="ARBA" id="ARBA00023242"/>
    </source>
</evidence>
<feature type="compositionally biased region" description="Acidic residues" evidence="7">
    <location>
        <begin position="1229"/>
        <end position="1238"/>
    </location>
</feature>
<feature type="compositionally biased region" description="Gly residues" evidence="7">
    <location>
        <begin position="1305"/>
        <end position="1316"/>
    </location>
</feature>
<evidence type="ECO:0000256" key="3">
    <source>
        <dbReference type="ARBA" id="ARBA00022776"/>
    </source>
</evidence>
<dbReference type="InterPro" id="IPR016024">
    <property type="entry name" value="ARM-type_fold"/>
</dbReference>
<feature type="region of interest" description="Disordered" evidence="7">
    <location>
        <begin position="1208"/>
        <end position="1493"/>
    </location>
</feature>
<keyword evidence="9" id="KW-1185">Reference proteome</keyword>
<dbReference type="InterPro" id="IPR039776">
    <property type="entry name" value="Pds5"/>
</dbReference>
<dbReference type="Pfam" id="PF20168">
    <property type="entry name" value="PDS5"/>
    <property type="match status" value="1"/>
</dbReference>
<feature type="compositionally biased region" description="Acidic residues" evidence="7">
    <location>
        <begin position="1439"/>
        <end position="1448"/>
    </location>
</feature>
<evidence type="ECO:0000256" key="2">
    <source>
        <dbReference type="ARBA" id="ARBA00022618"/>
    </source>
</evidence>
<feature type="compositionally biased region" description="Acidic residues" evidence="7">
    <location>
        <begin position="1255"/>
        <end position="1271"/>
    </location>
</feature>
<dbReference type="GO" id="GO:0051301">
    <property type="term" value="P:cell division"/>
    <property type="evidence" value="ECO:0007669"/>
    <property type="project" value="UniProtKB-KW"/>
</dbReference>
<dbReference type="GO" id="GO:0007064">
    <property type="term" value="P:mitotic sister chromatid cohesion"/>
    <property type="evidence" value="ECO:0007669"/>
    <property type="project" value="InterPro"/>
</dbReference>
<feature type="non-terminal residue" evidence="8">
    <location>
        <position position="1"/>
    </location>
</feature>
<evidence type="ECO:0000256" key="6">
    <source>
        <dbReference type="SAM" id="Coils"/>
    </source>
</evidence>
<evidence type="ECO:0000313" key="9">
    <source>
        <dbReference type="Proteomes" id="UP001328107"/>
    </source>
</evidence>
<feature type="compositionally biased region" description="Low complexity" evidence="7">
    <location>
        <begin position="1350"/>
        <end position="1364"/>
    </location>
</feature>
<dbReference type="EMBL" id="BTRK01000003">
    <property type="protein sequence ID" value="GMR42508.1"/>
    <property type="molecule type" value="Genomic_DNA"/>
</dbReference>
<keyword evidence="6" id="KW-0175">Coiled coil</keyword>
<proteinExistence type="predicted"/>
<evidence type="ECO:0000313" key="8">
    <source>
        <dbReference type="EMBL" id="GMR42508.1"/>
    </source>
</evidence>
<keyword evidence="5" id="KW-0131">Cell cycle</keyword>
<accession>A0AAN4ZPT6</accession>
<protein>
    <submittedName>
        <fullName evidence="8">Uncharacterized protein</fullName>
    </submittedName>
</protein>
<dbReference type="Proteomes" id="UP001328107">
    <property type="component" value="Unassembled WGS sequence"/>
</dbReference>
<dbReference type="GO" id="GO:0006281">
    <property type="term" value="P:DNA repair"/>
    <property type="evidence" value="ECO:0007669"/>
    <property type="project" value="TreeGrafter"/>
</dbReference>
<dbReference type="PANTHER" id="PTHR12663:SF0">
    <property type="entry name" value="PRECOCIOUS DISSOCIATION OF SISTERS 5, ISOFORM A"/>
    <property type="match status" value="1"/>
</dbReference>
<feature type="compositionally biased region" description="Basic and acidic residues" evidence="7">
    <location>
        <begin position="1413"/>
        <end position="1423"/>
    </location>
</feature>
<dbReference type="GO" id="GO:0000785">
    <property type="term" value="C:chromatin"/>
    <property type="evidence" value="ECO:0007669"/>
    <property type="project" value="TreeGrafter"/>
</dbReference>
<reference evidence="9" key="1">
    <citation type="submission" date="2022-10" db="EMBL/GenBank/DDBJ databases">
        <title>Genome assembly of Pristionchus species.</title>
        <authorList>
            <person name="Yoshida K."/>
            <person name="Sommer R.J."/>
        </authorList>
    </citation>
    <scope>NUCLEOTIDE SEQUENCE [LARGE SCALE GENOMIC DNA]</scope>
    <source>
        <strain evidence="9">RS5460</strain>
    </source>
</reference>
<dbReference type="PANTHER" id="PTHR12663">
    <property type="entry name" value="ANDROGEN INDUCED INHIBITOR OF PROLIFERATION AS3 / PDS5-RELATED"/>
    <property type="match status" value="1"/>
</dbReference>
<gene>
    <name evidence="8" type="ORF">PMAYCL1PPCAC_12703</name>
</gene>
<sequence>QKMARKAAKKAASPTSVIYPEGCEPIDPDTNNSTLVLALKGLYERLSEDETATDDNFETLAIHLVSPQLINKPADISVYVALCLARIFSICPNNPFELKNEELRDALDFLAKSIGRIRCENEALYTKYHSLLEMMSNRSILQQNLKQLDPDTEDGARVVATLLKSAALVVEVRKAAERVQDEKNEQEIERKSGVRTMILTMCRGVFEDNADHIHPSVLDVIFSHLISPEKGNNPEAYHLMRKVCEYGSMNIHQRICRILVDACQTQDDPQLDSSLFKLVGKRKAAVYELLSELSDVLPDIRNELLSLLSTKLISTEMEVRLMALKTAAEVAKNRQDLPETCPSLWHKLIDRGKDGSPVIRKEFAERVKDLLYSNHDMRSLIWESLDRLVIDQEEEVRMAAIETVCQTARKKLEAVNEKLIESCTERLRDKRAEVRKVALKHLLAVYKDIVKREESTKSDRASVAIVAKKIFLMYRGNAQQKDINEERVIIEKGLIHSLLPMELPMRRRMELLVEMSTRLSAIEIKVLHEMLQRVVNGRRLLSTIVDCVSVKKDEEPRVEKSQEEKKKIIEMCIEKLVKFFPNTHKAEAALRKFANLLCMDNEGVRQMEIILGKETSVAEAQSAVKQLLSRVGSANDEMSKEQEEMIRSLLSRIAPLLIDYSSLLELSRHMREIIDGQSIGKEEACRIINRAVSIYKVLGELYPSSLNQREIVDILLTKFLDCPIEFVVKTGLQCIHAMLAKEAGVDGVNVRGEKWRESMKQALLLLIKEGKPTCAKHAFRDLCHLLGSAESWDLLKEHVEELMENLDHTKEETARSLVLLRKAVPAWKEHLIDKIIAIYPLEIARKILVPDPVTYEGGETVGVNASEKKTLEEVPVSASMKNTLAAIKLVVRVLPLFPQGDHTTSLIEKTINVLSVCAAEKGMVADDLTECDAAWLTALSGAGLVRLLTDRRLSKDSLFFKPSLMSALAQVATHPLDSVRFYFISRVYKYYRQALLRGPFISLIPLSLMGLIRGLDPEEDDRVRQRVNDLFVGGVHFRHNFLHGKRYDDVLLKSEFFVPHLVFLLAETPSLTSHKDEEELTRIAEVLWSCVEALVKVKGCINWDLVCALLNQLKTVLPNVNEEDEEERWEMAKKMWAVSEVMLHLIVYKAKIAMGAPEKNAPLLSSFFEPRKGDNNEVYAPRTLLKRIAEGKIQHEFHKLKISNTILKEDSKRTKGKGRPKKKGKKNESDEEMDEDEEMRMPSTSRRVGRVMEKVEEEEEDEEMEIDEEEIEVKKGRGSPRGKPPVNRRLTSMRELESIEVSPIVGGGGRRGGRGGLAASTPIVRNGVGGGKVEGETTPKKRGGPPPSISPIKLPSKSPSKSPIKAPPRSPPKGSQNGTRKRSSKKEEENEEEEEEEEKAAPPPKRGRGRTSVKKENGKETTKRQSSSTKGRGKKKEVEEEEKEESDEEKGKEEEEQQQQQSPPVRRGRSSTTKKTVPPPPPPARKTSSRKKK</sequence>
<dbReference type="InterPro" id="IPR011989">
    <property type="entry name" value="ARM-like"/>
</dbReference>